<dbReference type="GO" id="GO:0007059">
    <property type="term" value="P:chromosome segregation"/>
    <property type="evidence" value="ECO:0007669"/>
    <property type="project" value="UniProtKB-KW"/>
</dbReference>
<dbReference type="GO" id="GO:0003682">
    <property type="term" value="F:chromatin binding"/>
    <property type="evidence" value="ECO:0007669"/>
    <property type="project" value="TreeGrafter"/>
</dbReference>
<evidence type="ECO:0000256" key="10">
    <source>
        <dbReference type="ARBA" id="ARBA00064253"/>
    </source>
</evidence>
<gene>
    <name evidence="17" type="ORF">J5N97_017614</name>
</gene>
<keyword evidence="4" id="KW-0597">Phosphoprotein</keyword>
<dbReference type="PANTHER" id="PTHR11199">
    <property type="entry name" value="STROMAL ANTIGEN"/>
    <property type="match status" value="1"/>
</dbReference>
<feature type="compositionally biased region" description="Acidic residues" evidence="15">
    <location>
        <begin position="1158"/>
        <end position="1171"/>
    </location>
</feature>
<reference evidence="17" key="1">
    <citation type="submission" date="2021-03" db="EMBL/GenBank/DDBJ databases">
        <authorList>
            <person name="Li Z."/>
            <person name="Yang C."/>
        </authorList>
    </citation>
    <scope>NUCLEOTIDE SEQUENCE</scope>
    <source>
        <strain evidence="17">Dzin_1.0</strain>
        <tissue evidence="17">Leaf</tissue>
    </source>
</reference>
<evidence type="ECO:0000256" key="9">
    <source>
        <dbReference type="ARBA" id="ARBA00057292"/>
    </source>
</evidence>
<protein>
    <recommendedName>
        <fullName evidence="11">Cohesin subunit SA-3</fullName>
    </recommendedName>
    <alternativeName>
        <fullName evidence="13">SCC3 homolog 3</fullName>
    </alternativeName>
    <alternativeName>
        <fullName evidence="12">Stromal antigen 3</fullName>
    </alternativeName>
    <alternativeName>
        <fullName evidence="14">Stromalin-3</fullName>
    </alternativeName>
</protein>
<name>A0A9D5HGI4_9LILI</name>
<accession>A0A9D5HGI4</accession>
<evidence type="ECO:0000259" key="16">
    <source>
        <dbReference type="PROSITE" id="PS51425"/>
    </source>
</evidence>
<dbReference type="PANTHER" id="PTHR11199:SF0">
    <property type="entry name" value="LD34181P-RELATED"/>
    <property type="match status" value="1"/>
</dbReference>
<feature type="domain" description="SCD" evidence="16">
    <location>
        <begin position="365"/>
        <end position="450"/>
    </location>
</feature>
<dbReference type="OrthoDB" id="498590at2759"/>
<dbReference type="Pfam" id="PF21581">
    <property type="entry name" value="SCD"/>
    <property type="match status" value="1"/>
</dbReference>
<dbReference type="InterPro" id="IPR013721">
    <property type="entry name" value="STAG"/>
</dbReference>
<dbReference type="SUPFAM" id="SSF48371">
    <property type="entry name" value="ARM repeat"/>
    <property type="match status" value="2"/>
</dbReference>
<keyword evidence="7" id="KW-0469">Meiosis</keyword>
<evidence type="ECO:0000256" key="5">
    <source>
        <dbReference type="ARBA" id="ARBA00022829"/>
    </source>
</evidence>
<reference evidence="17" key="2">
    <citation type="journal article" date="2022" name="Hortic Res">
        <title>The genome of Dioscorea zingiberensis sheds light on the biosynthesis, origin and evolution of the medicinally important diosgenin saponins.</title>
        <authorList>
            <person name="Li Y."/>
            <person name="Tan C."/>
            <person name="Li Z."/>
            <person name="Guo J."/>
            <person name="Li S."/>
            <person name="Chen X."/>
            <person name="Wang C."/>
            <person name="Dai X."/>
            <person name="Yang H."/>
            <person name="Song W."/>
            <person name="Hou L."/>
            <person name="Xu J."/>
            <person name="Tong Z."/>
            <person name="Xu A."/>
            <person name="Yuan X."/>
            <person name="Wang W."/>
            <person name="Yang Q."/>
            <person name="Chen L."/>
            <person name="Sun Z."/>
            <person name="Wang K."/>
            <person name="Pan B."/>
            <person name="Chen J."/>
            <person name="Bao Y."/>
            <person name="Liu F."/>
            <person name="Qi X."/>
            <person name="Gang D.R."/>
            <person name="Wen J."/>
            <person name="Li J."/>
        </authorList>
    </citation>
    <scope>NUCLEOTIDE SEQUENCE</scope>
    <source>
        <strain evidence="17">Dzin_1.0</strain>
    </source>
</reference>
<dbReference type="GO" id="GO:0005634">
    <property type="term" value="C:nucleus"/>
    <property type="evidence" value="ECO:0007669"/>
    <property type="project" value="TreeGrafter"/>
</dbReference>
<evidence type="ECO:0000256" key="3">
    <source>
        <dbReference type="ARBA" id="ARBA00022454"/>
    </source>
</evidence>
<feature type="region of interest" description="Disordered" evidence="15">
    <location>
        <begin position="319"/>
        <end position="338"/>
    </location>
</feature>
<evidence type="ECO:0000256" key="11">
    <source>
        <dbReference type="ARBA" id="ARBA00067279"/>
    </source>
</evidence>
<feature type="compositionally biased region" description="Polar residues" evidence="15">
    <location>
        <begin position="1193"/>
        <end position="1215"/>
    </location>
</feature>
<organism evidence="17 18">
    <name type="scientific">Dioscorea zingiberensis</name>
    <dbReference type="NCBI Taxonomy" id="325984"/>
    <lineage>
        <taxon>Eukaryota</taxon>
        <taxon>Viridiplantae</taxon>
        <taxon>Streptophyta</taxon>
        <taxon>Embryophyta</taxon>
        <taxon>Tracheophyta</taxon>
        <taxon>Spermatophyta</taxon>
        <taxon>Magnoliopsida</taxon>
        <taxon>Liliopsida</taxon>
        <taxon>Dioscoreales</taxon>
        <taxon>Dioscoreaceae</taxon>
        <taxon>Dioscorea</taxon>
    </lineage>
</organism>
<dbReference type="Pfam" id="PF08514">
    <property type="entry name" value="STAG"/>
    <property type="match status" value="1"/>
</dbReference>
<keyword evidence="8" id="KW-0131">Cell cycle</keyword>
<evidence type="ECO:0000256" key="12">
    <source>
        <dbReference type="ARBA" id="ARBA00077200"/>
    </source>
</evidence>
<evidence type="ECO:0000256" key="2">
    <source>
        <dbReference type="ARBA" id="ARBA00005486"/>
    </source>
</evidence>
<dbReference type="GO" id="GO:0051321">
    <property type="term" value="P:meiotic cell cycle"/>
    <property type="evidence" value="ECO:0007669"/>
    <property type="project" value="UniProtKB-KW"/>
</dbReference>
<dbReference type="Proteomes" id="UP001085076">
    <property type="component" value="Miscellaneous, Linkage group lg04"/>
</dbReference>
<evidence type="ECO:0000256" key="8">
    <source>
        <dbReference type="ARBA" id="ARBA00023306"/>
    </source>
</evidence>
<comment type="subcellular location">
    <subcellularLocation>
        <location evidence="1">Chromosome</location>
    </subcellularLocation>
</comment>
<evidence type="ECO:0000313" key="17">
    <source>
        <dbReference type="EMBL" id="KAJ0975649.1"/>
    </source>
</evidence>
<dbReference type="FunFam" id="1.25.10.10:FF:000449">
    <property type="entry name" value="Cohesin subunit SA-3"/>
    <property type="match status" value="1"/>
</dbReference>
<evidence type="ECO:0000256" key="4">
    <source>
        <dbReference type="ARBA" id="ARBA00022553"/>
    </source>
</evidence>
<comment type="subunit">
    <text evidence="10">Component of the meiosis-specific cohesin complex, which also contains the SMC1 (SMC1A or SMC1B) and SMC3 heterodimer. Such complex likely contains RAD21, or the meiosis-specific related protein REC8. Interacts with CCDC79/TERB1; recruiting cohesin to telomeres to develop structural rigidity.</text>
</comment>
<evidence type="ECO:0000256" key="6">
    <source>
        <dbReference type="ARBA" id="ARBA00023242"/>
    </source>
</evidence>
<dbReference type="InterPro" id="IPR039662">
    <property type="entry name" value="Cohesin_Scc3/SA"/>
</dbReference>
<dbReference type="InterPro" id="IPR011989">
    <property type="entry name" value="ARM-like"/>
</dbReference>
<dbReference type="GO" id="GO:0003677">
    <property type="term" value="F:DNA binding"/>
    <property type="evidence" value="ECO:0007669"/>
    <property type="project" value="InterPro"/>
</dbReference>
<dbReference type="GO" id="GO:0008278">
    <property type="term" value="C:cohesin complex"/>
    <property type="evidence" value="ECO:0007669"/>
    <property type="project" value="TreeGrafter"/>
</dbReference>
<dbReference type="Gene3D" id="1.25.10.10">
    <property type="entry name" value="Leucine-rich Repeat Variant"/>
    <property type="match status" value="1"/>
</dbReference>
<dbReference type="Pfam" id="PF24571">
    <property type="entry name" value="HEAT_SCC3-SA"/>
    <property type="match status" value="1"/>
</dbReference>
<evidence type="ECO:0000256" key="14">
    <source>
        <dbReference type="ARBA" id="ARBA00082975"/>
    </source>
</evidence>
<dbReference type="EMBL" id="JAGGNH010000004">
    <property type="protein sequence ID" value="KAJ0975649.1"/>
    <property type="molecule type" value="Genomic_DNA"/>
</dbReference>
<dbReference type="InterPro" id="IPR056396">
    <property type="entry name" value="HEAT_SCC3-SA"/>
</dbReference>
<dbReference type="PROSITE" id="PS51425">
    <property type="entry name" value="SCD"/>
    <property type="match status" value="1"/>
</dbReference>
<comment type="similarity">
    <text evidence="2">Belongs to the SCC3 family.</text>
</comment>
<dbReference type="InterPro" id="IPR017956">
    <property type="entry name" value="AT_hook_DNA-bd_motif"/>
</dbReference>
<dbReference type="InterPro" id="IPR020839">
    <property type="entry name" value="SCD"/>
</dbReference>
<feature type="region of interest" description="Disordered" evidence="15">
    <location>
        <begin position="1120"/>
        <end position="1215"/>
    </location>
</feature>
<sequence>MENAAVASETSVRRSKKVRVLEASDIAPGGSMEEKSTDQEQGSGDGSFDELEEVLPKPKRKRGRPPRAAQVAISEKSTDQEQGSGDGSFEELEEVLPKPKRKRGRPPRVMQVAIAEKSTDQEQGSDDGSFDELEEVLPKPKRKRGRPPRAAGLKEGDTLFDAVKNNGRYIQHAVKKWVERYEADSKSALVEILLMLFEACGAKYQLCVSSFDEINVDDVVVSLVELARNGEIEDHYNSKNRELKTFKENLALFWDTLVLECQNEPLFDKILFEKCMDYVIALSCTPPRVYRQVASLVGLQLVTSFITVAKILGRQRETTQRQLNSEKKKQSDGPRVESLNKRLSMTHERITYTEEMMRKIFTGLFMHRYRDVDADIRMSCIKSLGTWIVSYPSLFLQDLYLKYLGWTLNDKSAVVRKTSVLALQNLYEVDDNVPSLGLFTERFCNRMIELADDIDVSVAVSAIGLLKQLLRHQLLTDDELGPLYDLLIDEPPMIRRAIGELVYDHLIAQNVKNSQSGTAGGDNESSEVHLGRMLQILREFPDDPVLSAYVIDDVWDDMKAMKDWKCIIALLLDENPLIGLTDVDATNLVRLLHASAKKAVGDKIVPATDNRKQYYSKAQKEVLENNRKEITIAMMKTYPQLLRKYIADKAKVPSLVEIVVLLKLELYSLKRQEKNFKAILELIADAFFKHGEKDTLRSCIKAITYCSNESQADLQDFAQNKLKDLENELLTKLKSAVKEAVVGDDEYSLLVNLKRLYELQLTKFVNNDDLYEDMAKILRDFKDMEDEVKSFLLLNMYLHVAWCLQSIDDENPTEASLTSLLSKRTTLLEQLHYFTTTIPEDHKEGRSRNVISSRVCIILAEIWCLFKKSRYTTTKLESLGYCPDTLMLQKFWRLCENQLNVSDETEDENSNEEYIEETNRDAIMIAAAKLVASNVVSKDYLGPEIISHYVMHGASVAEIIKHLIIVLKKNDNEDLPLLFLEALKRAYKRHLVDLSESDYESLANKSSSDFKDLAIRLSATFVGAARNKYRSEILQIAKDGISFAFVDAPKHLPFLEGAVLPFIPKLPPTDIVEILKDVQRRSENVNTDEDPSGWRPYYTFMEHLKEKYARNEGFQDEKEGIVVRRRGRPRKDANLQGKKLFEQPDSSEEDSISASENGQDDDEDEDEDDEQQPLIHTFRSSVSKLRSMRVQRQEANGQAGPSRTTGNDGQNLTPI</sequence>
<keyword evidence="18" id="KW-1185">Reference proteome</keyword>
<dbReference type="SMART" id="SM00384">
    <property type="entry name" value="AT_hook"/>
    <property type="match status" value="4"/>
</dbReference>
<comment type="function">
    <text evidence="9">Meiosis specific component of cohesin complex. The cohesin complex is required for the cohesion of sister chromatids after DNA replication. The cohesin complex apparently forms a large proteinaceous ring within which sister chromatids can be trapped. At anaphase, the complex is cleaved and dissociates from chromatin, allowing sister chromatids to segregate. The meiosis-specific cohesin complex probably replaces mitosis specific cohesin complex when it dissociates from chromatin during prophase I.</text>
</comment>
<evidence type="ECO:0000256" key="7">
    <source>
        <dbReference type="ARBA" id="ARBA00023254"/>
    </source>
</evidence>
<keyword evidence="3" id="KW-0158">Chromosome</keyword>
<keyword evidence="6" id="KW-0539">Nucleus</keyword>
<evidence type="ECO:0000256" key="15">
    <source>
        <dbReference type="SAM" id="MobiDB-lite"/>
    </source>
</evidence>
<proteinExistence type="inferred from homology"/>
<dbReference type="GO" id="GO:0000785">
    <property type="term" value="C:chromatin"/>
    <property type="evidence" value="ECO:0007669"/>
    <property type="project" value="TreeGrafter"/>
</dbReference>
<dbReference type="GO" id="GO:0007062">
    <property type="term" value="P:sister chromatid cohesion"/>
    <property type="evidence" value="ECO:0007669"/>
    <property type="project" value="UniProtKB-ARBA"/>
</dbReference>
<evidence type="ECO:0000256" key="13">
    <source>
        <dbReference type="ARBA" id="ARBA00081834"/>
    </source>
</evidence>
<comment type="caution">
    <text evidence="17">The sequence shown here is derived from an EMBL/GenBank/DDBJ whole genome shotgun (WGS) entry which is preliminary data.</text>
</comment>
<evidence type="ECO:0000313" key="18">
    <source>
        <dbReference type="Proteomes" id="UP001085076"/>
    </source>
</evidence>
<feature type="region of interest" description="Disordered" evidence="15">
    <location>
        <begin position="1"/>
        <end position="153"/>
    </location>
</feature>
<dbReference type="PRINTS" id="PR00929">
    <property type="entry name" value="ATHOOK"/>
</dbReference>
<feature type="compositionally biased region" description="Acidic residues" evidence="15">
    <location>
        <begin position="123"/>
        <end position="135"/>
    </location>
</feature>
<dbReference type="AlphaFoldDB" id="A0A9D5HGI4"/>
<evidence type="ECO:0000256" key="1">
    <source>
        <dbReference type="ARBA" id="ARBA00004286"/>
    </source>
</evidence>
<dbReference type="InterPro" id="IPR016024">
    <property type="entry name" value="ARM-type_fold"/>
</dbReference>
<keyword evidence="5" id="KW-0159">Chromosome partition</keyword>